<dbReference type="EMBL" id="JAWDIO010000002">
    <property type="protein sequence ID" value="MDU0356053.1"/>
    <property type="molecule type" value="Genomic_DNA"/>
</dbReference>
<dbReference type="RefSeq" id="WP_316027562.1">
    <property type="nucleotide sequence ID" value="NZ_JAWDIO010000002.1"/>
</dbReference>
<evidence type="ECO:0000313" key="4">
    <source>
        <dbReference type="Proteomes" id="UP001247805"/>
    </source>
</evidence>
<organism evidence="3 4">
    <name type="scientific">Paraglaciecola aquimarina</name>
    <dbReference type="NCBI Taxonomy" id="1235557"/>
    <lineage>
        <taxon>Bacteria</taxon>
        <taxon>Pseudomonadati</taxon>
        <taxon>Pseudomonadota</taxon>
        <taxon>Gammaproteobacteria</taxon>
        <taxon>Alteromonadales</taxon>
        <taxon>Alteromonadaceae</taxon>
        <taxon>Paraglaciecola</taxon>
    </lineage>
</organism>
<dbReference type="InterPro" id="IPR001789">
    <property type="entry name" value="Sig_transdc_resp-reg_receiver"/>
</dbReference>
<dbReference type="PROSITE" id="PS50110">
    <property type="entry name" value="RESPONSE_REGULATORY"/>
    <property type="match status" value="1"/>
</dbReference>
<protein>
    <recommendedName>
        <fullName evidence="2">Response regulatory domain-containing protein</fullName>
    </recommendedName>
</protein>
<comment type="caution">
    <text evidence="3">The sequence shown here is derived from an EMBL/GenBank/DDBJ whole genome shotgun (WGS) entry which is preliminary data.</text>
</comment>
<reference evidence="3 4" key="1">
    <citation type="submission" date="2023-10" db="EMBL/GenBank/DDBJ databases">
        <title>Glaciecola aquimarina strain GGW-M5 nov., isolated from a coastal seawater.</title>
        <authorList>
            <person name="Bayburt H."/>
            <person name="Kim J.M."/>
            <person name="Choi B.J."/>
            <person name="Jeon C.O."/>
        </authorList>
    </citation>
    <scope>NUCLEOTIDE SEQUENCE [LARGE SCALE GENOMIC DNA]</scope>
    <source>
        <strain evidence="3 4">KCTC 32108</strain>
    </source>
</reference>
<evidence type="ECO:0000256" key="1">
    <source>
        <dbReference type="PROSITE-ProRule" id="PRU00169"/>
    </source>
</evidence>
<comment type="caution">
    <text evidence="1">Lacks conserved residue(s) required for the propagation of feature annotation.</text>
</comment>
<evidence type="ECO:0000259" key="2">
    <source>
        <dbReference type="PROSITE" id="PS50110"/>
    </source>
</evidence>
<proteinExistence type="predicted"/>
<sequence>MFISADTNSDLVQSIIELQPDDFLAKPFTVKDLDRRLGRVLARKKP</sequence>
<dbReference type="InterPro" id="IPR011006">
    <property type="entry name" value="CheY-like_superfamily"/>
</dbReference>
<dbReference type="Proteomes" id="UP001247805">
    <property type="component" value="Unassembled WGS sequence"/>
</dbReference>
<evidence type="ECO:0000313" key="3">
    <source>
        <dbReference type="EMBL" id="MDU0356053.1"/>
    </source>
</evidence>
<feature type="domain" description="Response regulatory" evidence="2">
    <location>
        <begin position="1"/>
        <end position="41"/>
    </location>
</feature>
<dbReference type="Gene3D" id="3.40.50.2300">
    <property type="match status" value="1"/>
</dbReference>
<gene>
    <name evidence="3" type="ORF">RS130_21085</name>
</gene>
<name>A0ABU3T1C9_9ALTE</name>
<accession>A0ABU3T1C9</accession>
<keyword evidence="4" id="KW-1185">Reference proteome</keyword>
<dbReference type="SUPFAM" id="SSF52172">
    <property type="entry name" value="CheY-like"/>
    <property type="match status" value="1"/>
</dbReference>